<organism evidence="2 3">
    <name type="scientific">Streptomyces microflavus</name>
    <name type="common">Streptomyces lipmanii</name>
    <dbReference type="NCBI Taxonomy" id="1919"/>
    <lineage>
        <taxon>Bacteria</taxon>
        <taxon>Bacillati</taxon>
        <taxon>Actinomycetota</taxon>
        <taxon>Actinomycetes</taxon>
        <taxon>Kitasatosporales</taxon>
        <taxon>Streptomycetaceae</taxon>
        <taxon>Streptomyces</taxon>
    </lineage>
</organism>
<protein>
    <submittedName>
        <fullName evidence="2">Uncharacterized protein</fullName>
    </submittedName>
</protein>
<evidence type="ECO:0000313" key="3">
    <source>
        <dbReference type="Proteomes" id="UP000498740"/>
    </source>
</evidence>
<feature type="region of interest" description="Disordered" evidence="1">
    <location>
        <begin position="46"/>
        <end position="71"/>
    </location>
</feature>
<dbReference type="EMBL" id="BLWD01000001">
    <property type="protein sequence ID" value="GFN03830.1"/>
    <property type="molecule type" value="Genomic_DNA"/>
</dbReference>
<sequence length="71" mass="8041">MGVQQAMAQRRRQRLCVEQGLRHHEDSEDRIRYGVRMGGDVFYPLTGTREREGASRRVGGRPPPGGAFSWA</sequence>
<reference evidence="2 3" key="1">
    <citation type="submission" date="2020-05" db="EMBL/GenBank/DDBJ databases">
        <title>Whole genome shotgun sequence of Streptomyces microflavus NBRC 13062.</title>
        <authorList>
            <person name="Komaki H."/>
            <person name="Tamura T."/>
        </authorList>
    </citation>
    <scope>NUCLEOTIDE SEQUENCE [LARGE SCALE GENOMIC DNA]</scope>
    <source>
        <strain evidence="2 3">NBRC 13062</strain>
    </source>
</reference>
<proteinExistence type="predicted"/>
<evidence type="ECO:0000313" key="2">
    <source>
        <dbReference type="EMBL" id="GFN03830.1"/>
    </source>
</evidence>
<dbReference type="Proteomes" id="UP000498740">
    <property type="component" value="Unassembled WGS sequence"/>
</dbReference>
<name>A0A7J0CMW2_STRMI</name>
<dbReference type="AlphaFoldDB" id="A0A7J0CMW2"/>
<comment type="caution">
    <text evidence="2">The sequence shown here is derived from an EMBL/GenBank/DDBJ whole genome shotgun (WGS) entry which is preliminary data.</text>
</comment>
<evidence type="ECO:0000256" key="1">
    <source>
        <dbReference type="SAM" id="MobiDB-lite"/>
    </source>
</evidence>
<gene>
    <name evidence="2" type="ORF">Smic_23860</name>
</gene>
<accession>A0A7J0CMW2</accession>